<accession>F2LXD1</accession>
<dbReference type="STRING" id="760142.Hipma_1287"/>
<keyword evidence="5" id="KW-1185">Reference proteome</keyword>
<dbReference type="AlphaFoldDB" id="F2LXD1"/>
<dbReference type="KEGG" id="hmr:Hipma_1287"/>
<organism evidence="4 5">
    <name type="scientific">Hippea maritima (strain ATCC 700847 / DSM 10411 / MH2)</name>
    <dbReference type="NCBI Taxonomy" id="760142"/>
    <lineage>
        <taxon>Bacteria</taxon>
        <taxon>Pseudomonadati</taxon>
        <taxon>Campylobacterota</taxon>
        <taxon>Desulfurellia</taxon>
        <taxon>Desulfurellales</taxon>
        <taxon>Hippeaceae</taxon>
        <taxon>Hippea</taxon>
    </lineage>
</organism>
<dbReference type="CDD" id="cd06464">
    <property type="entry name" value="ACD_sHsps-like"/>
    <property type="match status" value="1"/>
</dbReference>
<evidence type="ECO:0000256" key="1">
    <source>
        <dbReference type="PROSITE-ProRule" id="PRU00285"/>
    </source>
</evidence>
<dbReference type="InterPro" id="IPR008978">
    <property type="entry name" value="HSP20-like_chaperone"/>
</dbReference>
<sequence length="112" mass="12893">MSQAIREIVRLLLIEKGPLWEPPCDIFEHKGVFTIELEITDLDTNKLSININDGKKITITGVKHKTIFKSSNYLRAERFFGSFKKQLDLPCSVRLKNIDYSDGILKITLIKE</sequence>
<dbReference type="PROSITE" id="PS01031">
    <property type="entry name" value="SHSP"/>
    <property type="match status" value="1"/>
</dbReference>
<reference evidence="4 5" key="1">
    <citation type="journal article" date="2011" name="Stand. Genomic Sci.">
        <title>Complete genome sequence of the thermophilic sulfur-reducer Hippea maritima type strain (MH(2)).</title>
        <authorList>
            <person name="Huntemann M."/>
            <person name="Lu M."/>
            <person name="Nolan M."/>
            <person name="Lapidus A."/>
            <person name="Lucas S."/>
            <person name="Hammon N."/>
            <person name="Deshpande S."/>
            <person name="Cheng J.F."/>
            <person name="Tapia R."/>
            <person name="Han C."/>
            <person name="Goodwin L."/>
            <person name="Pitluck S."/>
            <person name="Liolios K."/>
            <person name="Pagani I."/>
            <person name="Ivanova N."/>
            <person name="Ovchinikova G."/>
            <person name="Pati A."/>
            <person name="Chen A."/>
            <person name="Palaniappan K."/>
            <person name="Land M."/>
            <person name="Hauser L."/>
            <person name="Jeffries C.D."/>
            <person name="Detter J.C."/>
            <person name="Brambilla E.M."/>
            <person name="Rohde M."/>
            <person name="Spring S."/>
            <person name="Goker M."/>
            <person name="Woyke T."/>
            <person name="Bristow J."/>
            <person name="Eisen J.A."/>
            <person name="Markowitz V."/>
            <person name="Hugenholtz P."/>
            <person name="Kyrpides N.C."/>
            <person name="Klenk H.P."/>
            <person name="Mavromatis K."/>
        </authorList>
    </citation>
    <scope>NUCLEOTIDE SEQUENCE [LARGE SCALE GENOMIC DNA]</scope>
    <source>
        <strain evidence="5">ATCC 700847 / DSM 10411 / MH2</strain>
    </source>
</reference>
<dbReference type="InterPro" id="IPR002068">
    <property type="entry name" value="A-crystallin/Hsp20_dom"/>
</dbReference>
<proteinExistence type="inferred from homology"/>
<dbReference type="RefSeq" id="WP_013682277.1">
    <property type="nucleotide sequence ID" value="NC_015318.1"/>
</dbReference>
<evidence type="ECO:0000259" key="3">
    <source>
        <dbReference type="PROSITE" id="PS01031"/>
    </source>
</evidence>
<dbReference type="Pfam" id="PF00011">
    <property type="entry name" value="HSP20"/>
    <property type="match status" value="1"/>
</dbReference>
<dbReference type="Gene3D" id="2.60.40.790">
    <property type="match status" value="1"/>
</dbReference>
<protein>
    <submittedName>
        <fullName evidence="4">Heat shock protein Hsp20</fullName>
    </submittedName>
</protein>
<dbReference type="HOGENOM" id="CLU_2142446_0_0_7"/>
<feature type="domain" description="SHSP" evidence="3">
    <location>
        <begin position="15"/>
        <end position="112"/>
    </location>
</feature>
<name>F2LXD1_HIPMA</name>
<dbReference type="Proteomes" id="UP000008139">
    <property type="component" value="Chromosome"/>
</dbReference>
<dbReference type="SUPFAM" id="SSF49764">
    <property type="entry name" value="HSP20-like chaperones"/>
    <property type="match status" value="1"/>
</dbReference>
<evidence type="ECO:0000313" key="5">
    <source>
        <dbReference type="Proteomes" id="UP000008139"/>
    </source>
</evidence>
<comment type="similarity">
    <text evidence="1 2">Belongs to the small heat shock protein (HSP20) family.</text>
</comment>
<keyword evidence="4" id="KW-0346">Stress response</keyword>
<dbReference type="EMBL" id="CP002606">
    <property type="protein sequence ID" value="AEA34245.1"/>
    <property type="molecule type" value="Genomic_DNA"/>
</dbReference>
<gene>
    <name evidence="4" type="ordered locus">Hipma_1287</name>
</gene>
<dbReference type="InParanoid" id="F2LXD1"/>
<reference evidence="5" key="2">
    <citation type="submission" date="2011-03" db="EMBL/GenBank/DDBJ databases">
        <title>The complete genome of Hippea maritima DSM 10411.</title>
        <authorList>
            <consortium name="US DOE Joint Genome Institute (JGI-PGF)"/>
            <person name="Lucas S."/>
            <person name="Copeland A."/>
            <person name="Lapidus A."/>
            <person name="Bruce D."/>
            <person name="Goodwin L."/>
            <person name="Pitluck S."/>
            <person name="Peters L."/>
            <person name="Kyrpides N."/>
            <person name="Mavromatis K."/>
            <person name="Pagani I."/>
            <person name="Ivanova N."/>
            <person name="Mikhailova N."/>
            <person name="Lu M."/>
            <person name="Detter J.C."/>
            <person name="Tapia R."/>
            <person name="Han C."/>
            <person name="Land M."/>
            <person name="Hauser L."/>
            <person name="Markowitz V."/>
            <person name="Cheng J.-F."/>
            <person name="Hugenholtz P."/>
            <person name="Woyke T."/>
            <person name="Wu D."/>
            <person name="Spring S."/>
            <person name="Schroeder M."/>
            <person name="Brambilla E."/>
            <person name="Klenk H.-P."/>
            <person name="Eisen J.A."/>
        </authorList>
    </citation>
    <scope>NUCLEOTIDE SEQUENCE [LARGE SCALE GENOMIC DNA]</scope>
    <source>
        <strain evidence="5">ATCC 700847 / DSM 10411 / MH2</strain>
    </source>
</reference>
<dbReference type="OrthoDB" id="5519382at2"/>
<evidence type="ECO:0000313" key="4">
    <source>
        <dbReference type="EMBL" id="AEA34245.1"/>
    </source>
</evidence>
<dbReference type="eggNOG" id="COG0071">
    <property type="taxonomic scope" value="Bacteria"/>
</dbReference>
<evidence type="ECO:0000256" key="2">
    <source>
        <dbReference type="RuleBase" id="RU003616"/>
    </source>
</evidence>